<dbReference type="GeneID" id="93023504"/>
<comment type="caution">
    <text evidence="5">The sequence shown here is derived from an EMBL/GenBank/DDBJ whole genome shotgun (WGS) entry which is preliminary data.</text>
</comment>
<evidence type="ECO:0000313" key="5">
    <source>
        <dbReference type="EMBL" id="EFK36134.1"/>
    </source>
</evidence>
<dbReference type="SUPFAM" id="SSF52540">
    <property type="entry name" value="P-loop containing nucleoside triphosphate hydrolases"/>
    <property type="match status" value="1"/>
</dbReference>
<dbReference type="Pfam" id="PF00488">
    <property type="entry name" value="MutS_V"/>
    <property type="match status" value="1"/>
</dbReference>
<evidence type="ECO:0000256" key="2">
    <source>
        <dbReference type="ARBA" id="ARBA00022840"/>
    </source>
</evidence>
<evidence type="ECO:0000256" key="1">
    <source>
        <dbReference type="ARBA" id="ARBA00022741"/>
    </source>
</evidence>
<dbReference type="Proteomes" id="UP000002969">
    <property type="component" value="Unassembled WGS sequence"/>
</dbReference>
<protein>
    <recommendedName>
        <fullName evidence="4">DNA mismatch repair proteins mutS family domain-containing protein</fullName>
    </recommendedName>
</protein>
<dbReference type="SMART" id="SM00534">
    <property type="entry name" value="MUTSac"/>
    <property type="match status" value="1"/>
</dbReference>
<evidence type="ECO:0000256" key="3">
    <source>
        <dbReference type="ARBA" id="ARBA00023125"/>
    </source>
</evidence>
<dbReference type="PANTHER" id="PTHR11361">
    <property type="entry name" value="DNA MISMATCH REPAIR PROTEIN MUTS FAMILY MEMBER"/>
    <property type="match status" value="1"/>
</dbReference>
<proteinExistence type="predicted"/>
<evidence type="ECO:0000259" key="4">
    <source>
        <dbReference type="SMART" id="SM00534"/>
    </source>
</evidence>
<name>A0ABN0ASN3_CHRGE</name>
<dbReference type="InterPro" id="IPR045076">
    <property type="entry name" value="MutS"/>
</dbReference>
<keyword evidence="6" id="KW-1185">Reference proteome</keyword>
<reference evidence="5" key="1">
    <citation type="submission" date="2010-06" db="EMBL/GenBank/DDBJ databases">
        <authorList>
            <person name="Muzny D."/>
            <person name="Qin X."/>
            <person name="Buhay C."/>
            <person name="Dugan-Rocha S."/>
            <person name="Ding Y."/>
            <person name="Chen G."/>
            <person name="Hawes A."/>
            <person name="Holder M."/>
            <person name="Jhangiani S."/>
            <person name="Johnson A."/>
            <person name="Khan Z."/>
            <person name="Li Z."/>
            <person name="Liu W."/>
            <person name="Liu X."/>
            <person name="Perez L."/>
            <person name="Shen H."/>
            <person name="Wang Q."/>
            <person name="Watt J."/>
            <person name="Xi L."/>
            <person name="Xin Y."/>
            <person name="Zhou J."/>
            <person name="Deng J."/>
            <person name="Jiang H."/>
            <person name="Liu Y."/>
            <person name="Qu J."/>
            <person name="Song X.-Z."/>
            <person name="Zhang L."/>
            <person name="Villasana D."/>
            <person name="Johnson A."/>
            <person name="Liu J."/>
            <person name="Liyanage D."/>
            <person name="Lorensuhewa L."/>
            <person name="Robinson T."/>
            <person name="Song A."/>
            <person name="Song B.-B."/>
            <person name="Dinh H."/>
            <person name="Thornton R."/>
            <person name="Coyle M."/>
            <person name="Francisco L."/>
            <person name="Jackson L."/>
            <person name="Javaid M."/>
            <person name="Korchina V."/>
            <person name="Kovar C."/>
            <person name="Mata R."/>
            <person name="Mathew T."/>
            <person name="Ngo R."/>
            <person name="Nguyen L."/>
            <person name="Nguyen N."/>
            <person name="Okwuonu G."/>
            <person name="Ongeri F."/>
            <person name="Pham C."/>
            <person name="Simmons D."/>
            <person name="Wilczek-Boney K."/>
            <person name="Hale W."/>
            <person name="Jakkamsetti A."/>
            <person name="Pham P."/>
            <person name="Ruth R."/>
            <person name="San Lucas F."/>
            <person name="Warren J."/>
            <person name="Zhang J."/>
            <person name="Zhao Z."/>
            <person name="Zhou C."/>
            <person name="Zhu D."/>
            <person name="Lee S."/>
            <person name="Bess C."/>
            <person name="Blankenburg K."/>
            <person name="Forbes L."/>
            <person name="Fu Q."/>
            <person name="Gubbala S."/>
            <person name="Hirani K."/>
            <person name="Jayaseelan J.C."/>
            <person name="Lara F."/>
            <person name="Munidasa M."/>
            <person name="Palculict T."/>
            <person name="Patil S."/>
            <person name="Pu L.-L."/>
            <person name="Saada N."/>
            <person name="Tang L."/>
            <person name="Weissenberger G."/>
            <person name="Zhu Y."/>
            <person name="Hemphill L."/>
            <person name="Shang Y."/>
            <person name="Youmans B."/>
            <person name="Ayvaz T."/>
            <person name="Ross M."/>
            <person name="Santibanez J."/>
            <person name="Aqrawi P."/>
            <person name="Gross S."/>
            <person name="Joshi V."/>
            <person name="Fowler G."/>
            <person name="Nazareth L."/>
            <person name="Reid J."/>
            <person name="Worley K."/>
            <person name="Petrosino J."/>
            <person name="Highlander S."/>
            <person name="Gibbs R."/>
        </authorList>
    </citation>
    <scope>NUCLEOTIDE SEQUENCE [LARGE SCALE GENOMIC DNA]</scope>
    <source>
        <strain evidence="5">ATCC 35910</strain>
    </source>
</reference>
<dbReference type="InterPro" id="IPR000432">
    <property type="entry name" value="DNA_mismatch_repair_MutS_C"/>
</dbReference>
<keyword evidence="2" id="KW-0067">ATP-binding</keyword>
<keyword evidence="3" id="KW-0238">DNA-binding</keyword>
<dbReference type="EMBL" id="ACKQ02000007">
    <property type="protein sequence ID" value="EFK36134.1"/>
    <property type="molecule type" value="Genomic_DNA"/>
</dbReference>
<feature type="domain" description="DNA mismatch repair proteins mutS family" evidence="4">
    <location>
        <begin position="324"/>
        <end position="496"/>
    </location>
</feature>
<dbReference type="PANTHER" id="PTHR11361:SF34">
    <property type="entry name" value="DNA MISMATCH REPAIR PROTEIN MSH1, MITOCHONDRIAL"/>
    <property type="match status" value="1"/>
</dbReference>
<sequence length="496" mass="56605">MNPYLLYPNRDFNIGQPLVWNSDELMKDLELQVLLDTMSDGNNVIDTVVPKVLLQEDINDIPTILYRQNILKDCLANSAIIKSLFDLSLKAIESKKTSWYGIFIKHPTSLLHSSVALMEISMDFLRQFREIAAQVISQFQSDGMLRFFRIFIEQTDDAYFIQVMENLKSLKLYGRIHTSVELGRANKGTQYTLRKNTQKKHTWWNWLFPSKIEGYYFEINPRDIGGCNALSSLNDQMVNRTANTLAQANDHLTDFFTLIRDELAFYLGCINLHDRLKNLKMPVGFPEPVPTHQESFNVTGLYDPCLALTAGHQLVGNDISGDKKLLFIITGVNRGGKSTFLRSVGIAQLMMQSGIFVAATKFKSNPAGHIATHFKKEEDRSMNSGKFDEELHRMNEIVRHLKKGDFVLFNESFAATNEKEGSDVATQIVSALQLSNIKVFFVTHLYDFAFSYYQNKTDSILFLQASREKDTQIGKLTEGFPLPTSFAEDLYNKIFE</sequence>
<gene>
    <name evidence="5" type="ORF">HMPREF0204_15203</name>
</gene>
<dbReference type="Gene3D" id="3.40.50.300">
    <property type="entry name" value="P-loop containing nucleotide triphosphate hydrolases"/>
    <property type="match status" value="1"/>
</dbReference>
<keyword evidence="1" id="KW-0547">Nucleotide-binding</keyword>
<organism evidence="5 6">
    <name type="scientific">Chryseobacterium gleum ATCC 35910</name>
    <dbReference type="NCBI Taxonomy" id="525257"/>
    <lineage>
        <taxon>Bacteria</taxon>
        <taxon>Pseudomonadati</taxon>
        <taxon>Bacteroidota</taxon>
        <taxon>Flavobacteriia</taxon>
        <taxon>Flavobacteriales</taxon>
        <taxon>Weeksellaceae</taxon>
        <taxon>Chryseobacterium group</taxon>
        <taxon>Chryseobacterium</taxon>
    </lineage>
</organism>
<accession>A0ABN0ASN3</accession>
<dbReference type="InterPro" id="IPR027417">
    <property type="entry name" value="P-loop_NTPase"/>
</dbReference>
<evidence type="ECO:0000313" key="6">
    <source>
        <dbReference type="Proteomes" id="UP000002969"/>
    </source>
</evidence>
<dbReference type="RefSeq" id="WP_002981524.1">
    <property type="nucleotide sequence ID" value="NZ_GL379781.1"/>
</dbReference>